<keyword evidence="4" id="KW-0052">Apoplast</keyword>
<accession>A0A199VXE2</accession>
<evidence type="ECO:0000256" key="3">
    <source>
        <dbReference type="ARBA" id="ARBA00022525"/>
    </source>
</evidence>
<evidence type="ECO:0000256" key="5">
    <source>
        <dbReference type="SAM" id="MobiDB-lite"/>
    </source>
</evidence>
<protein>
    <recommendedName>
        <fullName evidence="4">Dirigent protein</fullName>
    </recommendedName>
</protein>
<keyword evidence="4" id="KW-0732">Signal</keyword>
<comment type="similarity">
    <text evidence="1 4">Belongs to the plant dirigent protein family.</text>
</comment>
<dbReference type="InterPro" id="IPR044859">
    <property type="entry name" value="Allene_oxi_cyc_Dirigent"/>
</dbReference>
<dbReference type="EMBL" id="LSRQ01000625">
    <property type="protein sequence ID" value="OAY81674.1"/>
    <property type="molecule type" value="Genomic_DNA"/>
</dbReference>
<name>A0A199VXE2_ANACO</name>
<proteinExistence type="inferred from homology"/>
<dbReference type="AlphaFoldDB" id="A0A199VXE2"/>
<dbReference type="PANTHER" id="PTHR46215:SF15">
    <property type="entry name" value="DIRIGENT PROTEIN 24"/>
    <property type="match status" value="1"/>
</dbReference>
<evidence type="ECO:0000256" key="4">
    <source>
        <dbReference type="RuleBase" id="RU363099"/>
    </source>
</evidence>
<dbReference type="GO" id="GO:0048046">
    <property type="term" value="C:apoplast"/>
    <property type="evidence" value="ECO:0007669"/>
    <property type="project" value="UniProtKB-SubCell"/>
</dbReference>
<dbReference type="Gene3D" id="2.40.480.10">
    <property type="entry name" value="Allene oxide cyclase-like"/>
    <property type="match status" value="1"/>
</dbReference>
<dbReference type="InterPro" id="IPR004265">
    <property type="entry name" value="Dirigent"/>
</dbReference>
<gene>
    <name evidence="6" type="ORF">ACMD2_15200</name>
</gene>
<comment type="subunit">
    <text evidence="2 4">Homodimer.</text>
</comment>
<sequence>MAKQLASTPTTLKGAFYLMLLLFVMARSASARMLDEQHVGAVTTPVAAPPPSDSIPAPADPPTDPADSPSQPDPASADPAASPAEPNAAAAQPAAAPAQPNAAATPPQPVGTSQQSDHPLTFFMHDILGGSKPSARIVTGLVANTAANGQLPFSRPNKDIFPIQGALPLPSGVNNVINSNNAPYVAGLGGTTTTIIQNNGNAAANGGSNALPFVNGANLPSGATLQNLLFGTTTVFDDEITEGHEIGTGMIGRAQGFYVASSQDGTSKTLVLTAVFEGEGGEYADTISFFGVHRTAAPESHIAVIGGTGKYEDAKGFAAVQTLQPADSHTTDGVETLLQFSVHLL</sequence>
<feature type="signal peptide" evidence="4">
    <location>
        <begin position="1"/>
        <end position="31"/>
    </location>
</feature>
<dbReference type="STRING" id="4615.A0A199VXE2"/>
<dbReference type="Proteomes" id="UP000092600">
    <property type="component" value="Unassembled WGS sequence"/>
</dbReference>
<evidence type="ECO:0000313" key="7">
    <source>
        <dbReference type="Proteomes" id="UP000092600"/>
    </source>
</evidence>
<feature type="compositionally biased region" description="Low complexity" evidence="5">
    <location>
        <begin position="65"/>
        <end position="105"/>
    </location>
</feature>
<feature type="region of interest" description="Disordered" evidence="5">
    <location>
        <begin position="43"/>
        <end position="117"/>
    </location>
</feature>
<evidence type="ECO:0000256" key="1">
    <source>
        <dbReference type="ARBA" id="ARBA00010746"/>
    </source>
</evidence>
<organism evidence="6 7">
    <name type="scientific">Ananas comosus</name>
    <name type="common">Pineapple</name>
    <name type="synonym">Ananas ananas</name>
    <dbReference type="NCBI Taxonomy" id="4615"/>
    <lineage>
        <taxon>Eukaryota</taxon>
        <taxon>Viridiplantae</taxon>
        <taxon>Streptophyta</taxon>
        <taxon>Embryophyta</taxon>
        <taxon>Tracheophyta</taxon>
        <taxon>Spermatophyta</taxon>
        <taxon>Magnoliopsida</taxon>
        <taxon>Liliopsida</taxon>
        <taxon>Poales</taxon>
        <taxon>Bromeliaceae</taxon>
        <taxon>Bromelioideae</taxon>
        <taxon>Ananas</taxon>
    </lineage>
</organism>
<dbReference type="GO" id="GO:0009699">
    <property type="term" value="P:phenylpropanoid biosynthetic process"/>
    <property type="evidence" value="ECO:0007669"/>
    <property type="project" value="UniProtKB-ARBA"/>
</dbReference>
<feature type="chain" id="PRO_5008444340" description="Dirigent protein" evidence="4">
    <location>
        <begin position="32"/>
        <end position="345"/>
    </location>
</feature>
<comment type="subcellular location">
    <subcellularLocation>
        <location evidence="4">Secreted</location>
        <location evidence="4">Extracellular space</location>
        <location evidence="4">Apoplast</location>
    </subcellularLocation>
</comment>
<keyword evidence="3 4" id="KW-0964">Secreted</keyword>
<dbReference type="Pfam" id="PF03018">
    <property type="entry name" value="Dirigent"/>
    <property type="match status" value="1"/>
</dbReference>
<reference evidence="6 7" key="1">
    <citation type="journal article" date="2016" name="DNA Res.">
        <title>The draft genome of MD-2 pineapple using hybrid error correction of long reads.</title>
        <authorList>
            <person name="Redwan R.M."/>
            <person name="Saidin A."/>
            <person name="Kumar S.V."/>
        </authorList>
    </citation>
    <scope>NUCLEOTIDE SEQUENCE [LARGE SCALE GENOMIC DNA]</scope>
    <source>
        <strain evidence="7">cv. MD2</strain>
        <tissue evidence="6">Leaf</tissue>
    </source>
</reference>
<dbReference type="PANTHER" id="PTHR46215">
    <property type="entry name" value="DIRIGENT PROTEIN 24-RELATED"/>
    <property type="match status" value="1"/>
</dbReference>
<evidence type="ECO:0000313" key="6">
    <source>
        <dbReference type="EMBL" id="OAY81674.1"/>
    </source>
</evidence>
<comment type="function">
    <text evidence="4">Dirigent proteins impart stereoselectivity on the phenoxy radical-coupling reaction, yielding optically active lignans from two molecules of coniferyl alcohol in the biosynthesis of lignans, flavonolignans, and alkaloids and thus plays a central role in plant secondary metabolism.</text>
</comment>
<comment type="caution">
    <text evidence="6">The sequence shown here is derived from an EMBL/GenBank/DDBJ whole genome shotgun (WGS) entry which is preliminary data.</text>
</comment>
<feature type="compositionally biased region" description="Pro residues" evidence="5">
    <location>
        <begin position="47"/>
        <end position="64"/>
    </location>
</feature>
<evidence type="ECO:0000256" key="2">
    <source>
        <dbReference type="ARBA" id="ARBA00011738"/>
    </source>
</evidence>